<gene>
    <name evidence="1" type="ORF">CQW49_06955</name>
</gene>
<protein>
    <submittedName>
        <fullName evidence="1">Uncharacterized protein</fullName>
    </submittedName>
</protein>
<organism evidence="1 2">
    <name type="scientific">Methylosinus trichosporium (strain ATCC 35070 / NCIMB 11131 / UNIQEM 75 / OB3b)</name>
    <dbReference type="NCBI Taxonomy" id="595536"/>
    <lineage>
        <taxon>Bacteria</taxon>
        <taxon>Pseudomonadati</taxon>
        <taxon>Pseudomonadota</taxon>
        <taxon>Alphaproteobacteria</taxon>
        <taxon>Hyphomicrobiales</taxon>
        <taxon>Methylocystaceae</taxon>
        <taxon>Methylosinus</taxon>
    </lineage>
</organism>
<reference evidence="2" key="1">
    <citation type="submission" date="2017-10" db="EMBL/GenBank/DDBJ databases">
        <title>Completed PacBio SMRT sequence of Methylosinus trichosporium OB3b reveals presence of a third large plasmid.</title>
        <authorList>
            <person name="Charles T.C."/>
            <person name="Lynch M.D.J."/>
            <person name="Heil J.R."/>
            <person name="Cheng J."/>
        </authorList>
    </citation>
    <scope>NUCLEOTIDE SEQUENCE [LARGE SCALE GENOMIC DNA]</scope>
    <source>
        <strain evidence="2">OB3b</strain>
    </source>
</reference>
<dbReference type="Proteomes" id="UP000230709">
    <property type="component" value="Chromosome"/>
</dbReference>
<dbReference type="KEGG" id="mtw:CQW49_06955"/>
<accession>A0A2D2D5L8</accession>
<name>A0A2D2D5L8_METT3</name>
<evidence type="ECO:0000313" key="1">
    <source>
        <dbReference type="EMBL" id="ATQ70272.1"/>
    </source>
</evidence>
<dbReference type="AlphaFoldDB" id="A0A2D2D5L8"/>
<proteinExistence type="predicted"/>
<dbReference type="EMBL" id="CP023737">
    <property type="protein sequence ID" value="ATQ70272.1"/>
    <property type="molecule type" value="Genomic_DNA"/>
</dbReference>
<keyword evidence="2" id="KW-1185">Reference proteome</keyword>
<sequence>MPPYDPAAIGAAIDNITSALERLRLLLVPEESADTSEFDPKDPANKYEVGGIEKLTKRGIEICYRYFDAGKTRYAVSELMNISFGAANHRYKAWEKAGGVNRVRTAIE</sequence>
<evidence type="ECO:0000313" key="2">
    <source>
        <dbReference type="Proteomes" id="UP000230709"/>
    </source>
</evidence>